<keyword evidence="4" id="KW-1185">Reference proteome</keyword>
<organism evidence="3 4">
    <name type="scientific">Frankia nepalensis</name>
    <dbReference type="NCBI Taxonomy" id="1836974"/>
    <lineage>
        <taxon>Bacteria</taxon>
        <taxon>Bacillati</taxon>
        <taxon>Actinomycetota</taxon>
        <taxon>Actinomycetes</taxon>
        <taxon>Frankiales</taxon>
        <taxon>Frankiaceae</taxon>
        <taxon>Frankia</taxon>
    </lineage>
</organism>
<dbReference type="SUPFAM" id="SSF51556">
    <property type="entry name" value="Metallo-dependent hydrolases"/>
    <property type="match status" value="1"/>
</dbReference>
<feature type="domain" description="Amidohydrolase-related" evidence="2">
    <location>
        <begin position="81"/>
        <end position="374"/>
    </location>
</feature>
<dbReference type="Gene3D" id="3.20.20.140">
    <property type="entry name" value="Metal-dependent hydrolases"/>
    <property type="match status" value="1"/>
</dbReference>
<protein>
    <submittedName>
        <fullName evidence="3">Amidohydrolase</fullName>
    </submittedName>
</protein>
<evidence type="ECO:0000259" key="2">
    <source>
        <dbReference type="Pfam" id="PF04909"/>
    </source>
</evidence>
<comment type="caution">
    <text evidence="3">The sequence shown here is derived from an EMBL/GenBank/DDBJ whole genome shotgun (WGS) entry which is preliminary data.</text>
</comment>
<evidence type="ECO:0000313" key="3">
    <source>
        <dbReference type="EMBL" id="MBL7632764.1"/>
    </source>
</evidence>
<reference evidence="3" key="1">
    <citation type="submission" date="2020-12" db="EMBL/GenBank/DDBJ databases">
        <title>Genomic characterization of non-nitrogen-fixing Frankia strains.</title>
        <authorList>
            <person name="Carlos-Shanley C."/>
            <person name="Guerra T."/>
            <person name="Hahn D."/>
        </authorList>
    </citation>
    <scope>NUCLEOTIDE SEQUENCE</scope>
    <source>
        <strain evidence="3">CN6</strain>
    </source>
</reference>
<proteinExistence type="predicted"/>
<dbReference type="GO" id="GO:0016831">
    <property type="term" value="F:carboxy-lyase activity"/>
    <property type="evidence" value="ECO:0007669"/>
    <property type="project" value="InterPro"/>
</dbReference>
<dbReference type="Pfam" id="PF04909">
    <property type="entry name" value="Amidohydro_2"/>
    <property type="match status" value="1"/>
</dbReference>
<evidence type="ECO:0000313" key="4">
    <source>
        <dbReference type="Proteomes" id="UP000604475"/>
    </source>
</evidence>
<dbReference type="RefSeq" id="WP_203004120.1">
    <property type="nucleotide sequence ID" value="NZ_JADWYU010000207.1"/>
</dbReference>
<dbReference type="PANTHER" id="PTHR21240">
    <property type="entry name" value="2-AMINO-3-CARBOXYLMUCONATE-6-SEMIALDEHYDE DECARBOXYLASE"/>
    <property type="match status" value="1"/>
</dbReference>
<dbReference type="InterPro" id="IPR032465">
    <property type="entry name" value="ACMSD"/>
</dbReference>
<dbReference type="GO" id="GO:0016787">
    <property type="term" value="F:hydrolase activity"/>
    <property type="evidence" value="ECO:0007669"/>
    <property type="project" value="InterPro"/>
</dbReference>
<dbReference type="PANTHER" id="PTHR21240:SF28">
    <property type="entry name" value="ISO-OROTATE DECARBOXYLASE (EUROFUNG)"/>
    <property type="match status" value="1"/>
</dbReference>
<keyword evidence="1" id="KW-0456">Lyase</keyword>
<dbReference type="InterPro" id="IPR006680">
    <property type="entry name" value="Amidohydro-rel"/>
</dbReference>
<dbReference type="GO" id="GO:0019748">
    <property type="term" value="P:secondary metabolic process"/>
    <property type="evidence" value="ECO:0007669"/>
    <property type="project" value="TreeGrafter"/>
</dbReference>
<dbReference type="EMBL" id="JAEACQ010000349">
    <property type="protein sequence ID" value="MBL7632764.1"/>
    <property type="molecule type" value="Genomic_DNA"/>
</dbReference>
<dbReference type="GO" id="GO:0005737">
    <property type="term" value="C:cytoplasm"/>
    <property type="evidence" value="ECO:0007669"/>
    <property type="project" value="TreeGrafter"/>
</dbReference>
<gene>
    <name evidence="3" type="ORF">I7412_37550</name>
</gene>
<dbReference type="AlphaFoldDB" id="A0A937RPX5"/>
<name>A0A937RPX5_9ACTN</name>
<dbReference type="Proteomes" id="UP000604475">
    <property type="component" value="Unassembled WGS sequence"/>
</dbReference>
<accession>A0A937RPX5</accession>
<evidence type="ECO:0000256" key="1">
    <source>
        <dbReference type="ARBA" id="ARBA00023239"/>
    </source>
</evidence>
<dbReference type="InterPro" id="IPR032466">
    <property type="entry name" value="Metal_Hydrolase"/>
</dbReference>
<sequence>MRMENLILVSIDDHVVEPRDMFDRHVPERWRARAPKVVMDDRGIERWVFEGQVSTSAGLNAVVSWPREEWGMDPTTFAEMRPGAYDIHERVRDMNRNGVLASMCFPSFVGFSNRFFQESPDRDLALVMTQAYNDWLIDEWCGSYPERFIPMAIPPVWDPQALAAELRRVARKGARAITMPELPHVQGLPSYNNLDHWDPFFRAAVEEQVVVCLHIGQGLAAIRMPDDALFDRLMLVSQVSTIAAVDLMWGPVLRTYPDLKIAWSEAGIGWIPFFLDRCDRYYLHHMGSRHDFGGKLPSEVFREHSLACFISDPTSLKLRHEIGIDNIAWECDYPHSDSIWPGAPEAVHADLVAAGCTDEEINKILWENSCRFFRWDPFERTPREEATVGALRAKATDVDTAIRGKAEWRKLYAARA</sequence>